<feature type="transmembrane region" description="Helical" evidence="6">
    <location>
        <begin position="12"/>
        <end position="33"/>
    </location>
</feature>
<keyword evidence="5 6" id="KW-0472">Membrane</keyword>
<proteinExistence type="predicted"/>
<dbReference type="GO" id="GO:0055085">
    <property type="term" value="P:transmembrane transport"/>
    <property type="evidence" value="ECO:0007669"/>
    <property type="project" value="InterPro"/>
</dbReference>
<sequence length="364" mass="41437">MKIIDRYLIREFLKTMLLALVSFALLFILVDVFEKLDIFIDAKAKLWMVALFYLYQIPYILVLTLPVAMLLASMGTISQMSRNYEIVALKSSGVSLNRIFLPLLLLGLLVSLMALGFGETVVPYTNQKRGNLERQDIRKRSLYFESIRTNLYYAGTGGRFYFIKKYDVPQAAMDSVVIWQLDAQNRLAVRVDAPRGLWVNDHWELQGIKGAPIIRRQFINDQMQEDSLQFLALTGFQETPESFTKRVLLPDEMNFAQLARYIDALRRSGGDAHRYVVDLYFKLSFPFANFIILLFGLPILSNARKSGATLSFSLSLLVCFVFWGILQTGRALGHNASLMPGLAAWLPNLIFGALGLYILYRAPK</sequence>
<feature type="transmembrane region" description="Helical" evidence="6">
    <location>
        <begin position="338"/>
        <end position="360"/>
    </location>
</feature>
<evidence type="ECO:0000256" key="3">
    <source>
        <dbReference type="ARBA" id="ARBA00022692"/>
    </source>
</evidence>
<evidence type="ECO:0000256" key="4">
    <source>
        <dbReference type="ARBA" id="ARBA00022989"/>
    </source>
</evidence>
<comment type="subcellular location">
    <subcellularLocation>
        <location evidence="1">Cell membrane</location>
        <topology evidence="1">Multi-pass membrane protein</topology>
    </subcellularLocation>
</comment>
<keyword evidence="3 6" id="KW-0812">Transmembrane</keyword>
<evidence type="ECO:0000313" key="8">
    <source>
        <dbReference type="Proteomes" id="UP000736328"/>
    </source>
</evidence>
<protein>
    <submittedName>
        <fullName evidence="7">LPS export ABC transporter permease LptG</fullName>
    </submittedName>
</protein>
<gene>
    <name evidence="7" type="primary">lptG</name>
    <name evidence="7" type="ORF">HY768_10090</name>
</gene>
<organism evidence="7 8">
    <name type="scientific">candidate division TA06 bacterium</name>
    <dbReference type="NCBI Taxonomy" id="2250710"/>
    <lineage>
        <taxon>Bacteria</taxon>
        <taxon>Bacteria division TA06</taxon>
    </lineage>
</organism>
<comment type="caution">
    <text evidence="7">The sequence shown here is derived from an EMBL/GenBank/DDBJ whole genome shotgun (WGS) entry which is preliminary data.</text>
</comment>
<dbReference type="Pfam" id="PF03739">
    <property type="entry name" value="LptF_LptG"/>
    <property type="match status" value="1"/>
</dbReference>
<keyword evidence="4 6" id="KW-1133">Transmembrane helix</keyword>
<dbReference type="GO" id="GO:0015920">
    <property type="term" value="P:lipopolysaccharide transport"/>
    <property type="evidence" value="ECO:0007669"/>
    <property type="project" value="TreeGrafter"/>
</dbReference>
<dbReference type="Proteomes" id="UP000736328">
    <property type="component" value="Unassembled WGS sequence"/>
</dbReference>
<name>A0A933IBT3_UNCT6</name>
<dbReference type="GO" id="GO:0043190">
    <property type="term" value="C:ATP-binding cassette (ABC) transporter complex"/>
    <property type="evidence" value="ECO:0007669"/>
    <property type="project" value="InterPro"/>
</dbReference>
<dbReference type="PANTHER" id="PTHR33529">
    <property type="entry name" value="SLR0882 PROTEIN-RELATED"/>
    <property type="match status" value="1"/>
</dbReference>
<dbReference type="PANTHER" id="PTHR33529:SF6">
    <property type="entry name" value="YJGP_YJGQ FAMILY PERMEASE"/>
    <property type="match status" value="1"/>
</dbReference>
<evidence type="ECO:0000256" key="1">
    <source>
        <dbReference type="ARBA" id="ARBA00004651"/>
    </source>
</evidence>
<dbReference type="AlphaFoldDB" id="A0A933IBT3"/>
<dbReference type="EMBL" id="JACQXR010000136">
    <property type="protein sequence ID" value="MBI4727545.1"/>
    <property type="molecule type" value="Genomic_DNA"/>
</dbReference>
<evidence type="ECO:0000313" key="7">
    <source>
        <dbReference type="EMBL" id="MBI4727545.1"/>
    </source>
</evidence>
<feature type="transmembrane region" description="Helical" evidence="6">
    <location>
        <begin position="53"/>
        <end position="78"/>
    </location>
</feature>
<dbReference type="InterPro" id="IPR005495">
    <property type="entry name" value="LptG/LptF_permease"/>
</dbReference>
<dbReference type="NCBIfam" id="TIGR04408">
    <property type="entry name" value="LptG_lptG"/>
    <property type="match status" value="1"/>
</dbReference>
<feature type="transmembrane region" description="Helical" evidence="6">
    <location>
        <begin position="307"/>
        <end position="326"/>
    </location>
</feature>
<accession>A0A933IBT3</accession>
<feature type="transmembrane region" description="Helical" evidence="6">
    <location>
        <begin position="99"/>
        <end position="118"/>
    </location>
</feature>
<evidence type="ECO:0000256" key="5">
    <source>
        <dbReference type="ARBA" id="ARBA00023136"/>
    </source>
</evidence>
<dbReference type="InterPro" id="IPR030923">
    <property type="entry name" value="LptG"/>
</dbReference>
<evidence type="ECO:0000256" key="2">
    <source>
        <dbReference type="ARBA" id="ARBA00022475"/>
    </source>
</evidence>
<feature type="transmembrane region" description="Helical" evidence="6">
    <location>
        <begin position="279"/>
        <end position="300"/>
    </location>
</feature>
<reference evidence="7" key="1">
    <citation type="submission" date="2020-07" db="EMBL/GenBank/DDBJ databases">
        <title>Huge and variable diversity of episymbiotic CPR bacteria and DPANN archaea in groundwater ecosystems.</title>
        <authorList>
            <person name="He C.Y."/>
            <person name="Keren R."/>
            <person name="Whittaker M."/>
            <person name="Farag I.F."/>
            <person name="Doudna J."/>
            <person name="Cate J.H.D."/>
            <person name="Banfield J.F."/>
        </authorList>
    </citation>
    <scope>NUCLEOTIDE SEQUENCE</scope>
    <source>
        <strain evidence="7">NC_groundwater_1520_Pr4_B-0.1um_53_5</strain>
    </source>
</reference>
<keyword evidence="2" id="KW-1003">Cell membrane</keyword>
<evidence type="ECO:0000256" key="6">
    <source>
        <dbReference type="SAM" id="Phobius"/>
    </source>
</evidence>